<evidence type="ECO:0008006" key="13">
    <source>
        <dbReference type="Google" id="ProtNLM"/>
    </source>
</evidence>
<keyword evidence="6" id="KW-1015">Disulfide bond</keyword>
<evidence type="ECO:0000256" key="4">
    <source>
        <dbReference type="ARBA" id="ARBA00022801"/>
    </source>
</evidence>
<protein>
    <recommendedName>
        <fullName evidence="13">Senescence-specific cysteine protease SAG39</fullName>
    </recommendedName>
</protein>
<dbReference type="InterPro" id="IPR013201">
    <property type="entry name" value="Prot_inhib_I29"/>
</dbReference>
<evidence type="ECO:0000313" key="11">
    <source>
        <dbReference type="EMBL" id="KAG6495625.1"/>
    </source>
</evidence>
<dbReference type="InterPro" id="IPR025660">
    <property type="entry name" value="Pept_his_AS"/>
</dbReference>
<dbReference type="PANTHER" id="PTHR12411">
    <property type="entry name" value="CYSTEINE PROTEASE FAMILY C1-RELATED"/>
    <property type="match status" value="1"/>
</dbReference>
<dbReference type="AlphaFoldDB" id="A0A8J5KYU0"/>
<dbReference type="SMART" id="SM00848">
    <property type="entry name" value="Inhibitor_I29"/>
    <property type="match status" value="1"/>
</dbReference>
<dbReference type="Proteomes" id="UP000734854">
    <property type="component" value="Unassembled WGS sequence"/>
</dbReference>
<feature type="domain" description="Cathepsin propeptide inhibitor" evidence="10">
    <location>
        <begin position="153"/>
        <end position="210"/>
    </location>
</feature>
<organism evidence="11 12">
    <name type="scientific">Zingiber officinale</name>
    <name type="common">Ginger</name>
    <name type="synonym">Amomum zingiber</name>
    <dbReference type="NCBI Taxonomy" id="94328"/>
    <lineage>
        <taxon>Eukaryota</taxon>
        <taxon>Viridiplantae</taxon>
        <taxon>Streptophyta</taxon>
        <taxon>Embryophyta</taxon>
        <taxon>Tracheophyta</taxon>
        <taxon>Spermatophyta</taxon>
        <taxon>Magnoliopsida</taxon>
        <taxon>Liliopsida</taxon>
        <taxon>Zingiberales</taxon>
        <taxon>Zingiberaceae</taxon>
        <taxon>Zingiber</taxon>
    </lineage>
</organism>
<dbReference type="FunFam" id="3.90.70.10:FF:000023">
    <property type="entry name" value="Senescence-specific cysteine protease SAG39"/>
    <property type="match status" value="1"/>
</dbReference>
<dbReference type="InterPro" id="IPR000668">
    <property type="entry name" value="Peptidase_C1A_C"/>
</dbReference>
<dbReference type="InterPro" id="IPR038765">
    <property type="entry name" value="Papain-like_cys_pep_sf"/>
</dbReference>
<dbReference type="InterPro" id="IPR025661">
    <property type="entry name" value="Pept_asp_AS"/>
</dbReference>
<dbReference type="EMBL" id="JACMSC010000012">
    <property type="protein sequence ID" value="KAG6495625.1"/>
    <property type="molecule type" value="Genomic_DNA"/>
</dbReference>
<keyword evidence="12" id="KW-1185">Reference proteome</keyword>
<keyword evidence="8" id="KW-0812">Transmembrane</keyword>
<keyword evidence="8" id="KW-0472">Membrane</keyword>
<dbReference type="Gene3D" id="3.90.70.10">
    <property type="entry name" value="Cysteine proteinases"/>
    <property type="match status" value="1"/>
</dbReference>
<dbReference type="CDD" id="cd02248">
    <property type="entry name" value="Peptidase_C1A"/>
    <property type="match status" value="1"/>
</dbReference>
<accession>A0A8J5KYU0</accession>
<dbReference type="PROSITE" id="PS00639">
    <property type="entry name" value="THIOL_PROTEASE_HIS"/>
    <property type="match status" value="1"/>
</dbReference>
<dbReference type="PROSITE" id="PS00640">
    <property type="entry name" value="THIOL_PROTEASE_ASN"/>
    <property type="match status" value="1"/>
</dbReference>
<keyword evidence="3" id="KW-0732">Signal</keyword>
<dbReference type="SMART" id="SM00645">
    <property type="entry name" value="Pept_C1"/>
    <property type="match status" value="1"/>
</dbReference>
<proteinExistence type="inferred from homology"/>
<evidence type="ECO:0000256" key="8">
    <source>
        <dbReference type="SAM" id="Phobius"/>
    </source>
</evidence>
<dbReference type="GO" id="GO:0008234">
    <property type="term" value="F:cysteine-type peptidase activity"/>
    <property type="evidence" value="ECO:0007669"/>
    <property type="project" value="UniProtKB-KW"/>
</dbReference>
<dbReference type="InterPro" id="IPR039417">
    <property type="entry name" value="Peptidase_C1A_papain-like"/>
</dbReference>
<feature type="region of interest" description="Disordered" evidence="7">
    <location>
        <begin position="1"/>
        <end position="67"/>
    </location>
</feature>
<evidence type="ECO:0000313" key="12">
    <source>
        <dbReference type="Proteomes" id="UP000734854"/>
    </source>
</evidence>
<evidence type="ECO:0000259" key="10">
    <source>
        <dbReference type="SMART" id="SM00848"/>
    </source>
</evidence>
<name>A0A8J5KYU0_ZINOF</name>
<evidence type="ECO:0000259" key="9">
    <source>
        <dbReference type="SMART" id="SM00645"/>
    </source>
</evidence>
<gene>
    <name evidence="11" type="ORF">ZIOFF_043451</name>
</gene>
<sequence length="449" mass="48785">MSRTMAITSCGVVPNGRRHSGSRLRQPTEMCSRGVIAQRRRRWQRSRTTADGRSAPGTKETRWRQSRGGTTIAQVIAAAALNGWRMGSSANGRKHDGGRAPSSAQRRLMGRIPAAAFTVKQCLVLAALFAVISSTAWGRKLSYPESMSMAERHERWMAQHGRVYRDDAEKQRRFDIFKSNVELIDSFNAAGKHKYSLGINQFADMTNEEFKSSYTGFKNMIAAKPIRKGGFMYENVSATPKSVDWRTKGAVTPIKDQGQCVAAMEGITKLTAGKLISLSEQQLVDCDVHGEDQGCNGGLMDNAFEFIINNGGLATETKYPYQATDGTCSKQKSSPSAAAISGYEDVPADDEAALRKAVAHQPVSLAIEASGSAFQFYNGGVFTGECGTDLDHGVTAVGYGATSDGSKYWLVKNSWGADWGENGYIRMERDVDAKEGLCGIAMQASYPTA</sequence>
<comment type="caution">
    <text evidence="11">The sequence shown here is derived from an EMBL/GenBank/DDBJ whole genome shotgun (WGS) entry which is preliminary data.</text>
</comment>
<keyword evidence="5" id="KW-0788">Thiol protease</keyword>
<feature type="transmembrane region" description="Helical" evidence="8">
    <location>
        <begin position="114"/>
        <end position="137"/>
    </location>
</feature>
<evidence type="ECO:0000256" key="1">
    <source>
        <dbReference type="ARBA" id="ARBA00008455"/>
    </source>
</evidence>
<keyword evidence="8" id="KW-1133">Transmembrane helix</keyword>
<dbReference type="GO" id="GO:0006508">
    <property type="term" value="P:proteolysis"/>
    <property type="evidence" value="ECO:0007669"/>
    <property type="project" value="UniProtKB-KW"/>
</dbReference>
<evidence type="ECO:0000256" key="2">
    <source>
        <dbReference type="ARBA" id="ARBA00022670"/>
    </source>
</evidence>
<dbReference type="Pfam" id="PF08246">
    <property type="entry name" value="Inhibitor_I29"/>
    <property type="match status" value="1"/>
</dbReference>
<dbReference type="InterPro" id="IPR013128">
    <property type="entry name" value="Peptidase_C1A"/>
</dbReference>
<dbReference type="Pfam" id="PF00112">
    <property type="entry name" value="Peptidase_C1"/>
    <property type="match status" value="1"/>
</dbReference>
<comment type="similarity">
    <text evidence="1">Belongs to the peptidase C1 family.</text>
</comment>
<keyword evidence="2" id="KW-0645">Protease</keyword>
<reference evidence="11 12" key="1">
    <citation type="submission" date="2020-08" db="EMBL/GenBank/DDBJ databases">
        <title>Plant Genome Project.</title>
        <authorList>
            <person name="Zhang R.-G."/>
        </authorList>
    </citation>
    <scope>NUCLEOTIDE SEQUENCE [LARGE SCALE GENOMIC DNA]</scope>
    <source>
        <tissue evidence="11">Rhizome</tissue>
    </source>
</reference>
<keyword evidence="4" id="KW-0378">Hydrolase</keyword>
<evidence type="ECO:0000256" key="6">
    <source>
        <dbReference type="ARBA" id="ARBA00023157"/>
    </source>
</evidence>
<dbReference type="SUPFAM" id="SSF54001">
    <property type="entry name" value="Cysteine proteinases"/>
    <property type="match status" value="1"/>
</dbReference>
<evidence type="ECO:0000256" key="5">
    <source>
        <dbReference type="ARBA" id="ARBA00022807"/>
    </source>
</evidence>
<feature type="domain" description="Peptidase C1A papain C-terminal" evidence="9">
    <location>
        <begin position="239"/>
        <end position="448"/>
    </location>
</feature>
<evidence type="ECO:0000256" key="3">
    <source>
        <dbReference type="ARBA" id="ARBA00022729"/>
    </source>
</evidence>
<evidence type="ECO:0000256" key="7">
    <source>
        <dbReference type="SAM" id="MobiDB-lite"/>
    </source>
</evidence>